<dbReference type="Gene3D" id="3.90.228.10">
    <property type="match status" value="1"/>
</dbReference>
<dbReference type="GO" id="GO:0003714">
    <property type="term" value="F:transcription corepressor activity"/>
    <property type="evidence" value="ECO:0007669"/>
    <property type="project" value="TreeGrafter"/>
</dbReference>
<keyword evidence="5" id="KW-0539">Nucleus</keyword>
<dbReference type="InterPro" id="IPR043472">
    <property type="entry name" value="Macro_dom-like"/>
</dbReference>
<dbReference type="InterPro" id="IPR012317">
    <property type="entry name" value="Poly(ADP-ribose)pol_cat_dom"/>
</dbReference>
<evidence type="ECO:0000256" key="4">
    <source>
        <dbReference type="ARBA" id="ARBA00023027"/>
    </source>
</evidence>
<dbReference type="Gene3D" id="3.40.220.10">
    <property type="entry name" value="Leucine Aminopeptidase, subunit E, domain 1"/>
    <property type="match status" value="1"/>
</dbReference>
<dbReference type="GO" id="GO:0005737">
    <property type="term" value="C:cytoplasm"/>
    <property type="evidence" value="ECO:0007669"/>
    <property type="project" value="TreeGrafter"/>
</dbReference>
<gene>
    <name evidence="6" type="ORF">PACLA_8A053564</name>
</gene>
<dbReference type="SMART" id="SM00506">
    <property type="entry name" value="A1pp"/>
    <property type="match status" value="1"/>
</dbReference>
<dbReference type="GO" id="GO:0003950">
    <property type="term" value="F:NAD+ poly-ADP-ribosyltransferase activity"/>
    <property type="evidence" value="ECO:0007669"/>
    <property type="project" value="UniProtKB-UniRule"/>
</dbReference>
<evidence type="ECO:0000256" key="3">
    <source>
        <dbReference type="ARBA" id="ARBA00022679"/>
    </source>
</evidence>
<accession>A0A7D9JSC2</accession>
<dbReference type="PANTHER" id="PTHR14453">
    <property type="entry name" value="PARP/ZINC FINGER CCCH TYPE DOMAIN CONTAINING PROTEIN"/>
    <property type="match status" value="1"/>
</dbReference>
<organism evidence="6 7">
    <name type="scientific">Paramuricea clavata</name>
    <name type="common">Red gorgonian</name>
    <name type="synonym">Violescent sea-whip</name>
    <dbReference type="NCBI Taxonomy" id="317549"/>
    <lineage>
        <taxon>Eukaryota</taxon>
        <taxon>Metazoa</taxon>
        <taxon>Cnidaria</taxon>
        <taxon>Anthozoa</taxon>
        <taxon>Octocorallia</taxon>
        <taxon>Malacalcyonacea</taxon>
        <taxon>Plexauridae</taxon>
        <taxon>Paramuricea</taxon>
    </lineage>
</organism>
<dbReference type="GO" id="GO:0005634">
    <property type="term" value="C:nucleus"/>
    <property type="evidence" value="ECO:0007669"/>
    <property type="project" value="UniProtKB-SubCell"/>
</dbReference>
<evidence type="ECO:0000256" key="2">
    <source>
        <dbReference type="ARBA" id="ARBA00022676"/>
    </source>
</evidence>
<dbReference type="GO" id="GO:0010629">
    <property type="term" value="P:negative regulation of gene expression"/>
    <property type="evidence" value="ECO:0007669"/>
    <property type="project" value="TreeGrafter"/>
</dbReference>
<dbReference type="EMBL" id="CACRXK020021140">
    <property type="protein sequence ID" value="CAB4035537.1"/>
    <property type="molecule type" value="Genomic_DNA"/>
</dbReference>
<dbReference type="PROSITE" id="PS51154">
    <property type="entry name" value="MACRO"/>
    <property type="match status" value="1"/>
</dbReference>
<dbReference type="Pfam" id="PF00644">
    <property type="entry name" value="PARP"/>
    <property type="match status" value="1"/>
</dbReference>
<dbReference type="InterPro" id="IPR052056">
    <property type="entry name" value="Mono-ARTD/PARP"/>
</dbReference>
<keyword evidence="2" id="KW-0328">Glycosyltransferase</keyword>
<comment type="caution">
    <text evidence="6">The sequence shown here is derived from an EMBL/GenBank/DDBJ whole genome shotgun (WGS) entry which is preliminary data.</text>
</comment>
<dbReference type="Pfam" id="PF01661">
    <property type="entry name" value="Macro"/>
    <property type="match status" value="1"/>
</dbReference>
<name>A0A7D9JSC2_PARCT</name>
<dbReference type="PROSITE" id="PS51059">
    <property type="entry name" value="PARP_CATALYTIC"/>
    <property type="match status" value="1"/>
</dbReference>
<dbReference type="Proteomes" id="UP001152795">
    <property type="component" value="Unassembled WGS sequence"/>
</dbReference>
<evidence type="ECO:0000256" key="1">
    <source>
        <dbReference type="ARBA" id="ARBA00004123"/>
    </source>
</evidence>
<keyword evidence="4" id="KW-0520">NAD</keyword>
<dbReference type="AlphaFoldDB" id="A0A7D9JSC2"/>
<dbReference type="OrthoDB" id="6133115at2759"/>
<keyword evidence="7" id="KW-1185">Reference proteome</keyword>
<evidence type="ECO:0000256" key="5">
    <source>
        <dbReference type="ARBA" id="ARBA00023242"/>
    </source>
</evidence>
<proteinExistence type="predicted"/>
<dbReference type="SUPFAM" id="SSF56399">
    <property type="entry name" value="ADP-ribosylation"/>
    <property type="match status" value="1"/>
</dbReference>
<dbReference type="PANTHER" id="PTHR14453:SF67">
    <property type="entry name" value="POLY [ADP-RIBOSE] POLYMERASE"/>
    <property type="match status" value="1"/>
</dbReference>
<dbReference type="InterPro" id="IPR002589">
    <property type="entry name" value="Macro_dom"/>
</dbReference>
<evidence type="ECO:0000313" key="6">
    <source>
        <dbReference type="EMBL" id="CAB4035537.1"/>
    </source>
</evidence>
<protein>
    <submittedName>
        <fullName evidence="6">Poly [ADP-ribose] polymerase 15 isoform X1</fullName>
    </submittedName>
</protein>
<feature type="non-terminal residue" evidence="6">
    <location>
        <position position="271"/>
    </location>
</feature>
<dbReference type="SUPFAM" id="SSF52949">
    <property type="entry name" value="Macro domain-like"/>
    <property type="match status" value="1"/>
</dbReference>
<comment type="subcellular location">
    <subcellularLocation>
        <location evidence="1">Nucleus</location>
    </subcellularLocation>
</comment>
<reference evidence="6" key="1">
    <citation type="submission" date="2020-04" db="EMBL/GenBank/DDBJ databases">
        <authorList>
            <person name="Alioto T."/>
            <person name="Alioto T."/>
            <person name="Gomez Garrido J."/>
        </authorList>
    </citation>
    <scope>NUCLEOTIDE SEQUENCE</scope>
    <source>
        <strain evidence="6">A484AB</strain>
    </source>
</reference>
<sequence length="271" mass="30118">MLKKGDITIGEGDAIINVLPDSLKLVDGGGVCKSILKCGGNVVQQEIDLRRREAARFIPGAIFHTSAGSIKNVKNIIHFVPSEFDVSALQGDIENCLRLAQKCSFRCILIPAIGTANFGFSPEDSANTILNAATNYSITSNHRLTLIIVVYQEEMLPNFKMVLEDKMKYALVDIPSNWAEQPNGKVVHLVNLPQSSDEYRENLKLFNNGNSVYEVTKIERIQNPGLYRAYIVKRQSMAGKVNERRLFHGTNATNIDKINTNNFSRSFAGEN</sequence>
<evidence type="ECO:0000313" key="7">
    <source>
        <dbReference type="Proteomes" id="UP001152795"/>
    </source>
</evidence>
<keyword evidence="3" id="KW-0808">Transferase</keyword>